<protein>
    <submittedName>
        <fullName evidence="2">Uncharacterized protein</fullName>
    </submittedName>
</protein>
<dbReference type="RefSeq" id="WP_263371937.1">
    <property type="nucleotide sequence ID" value="NZ_JAGSYD010000003.1"/>
</dbReference>
<keyword evidence="1" id="KW-0812">Transmembrane</keyword>
<proteinExistence type="predicted"/>
<keyword evidence="1" id="KW-1133">Transmembrane helix</keyword>
<feature type="transmembrane region" description="Helical" evidence="1">
    <location>
        <begin position="44"/>
        <end position="62"/>
    </location>
</feature>
<name>A0ABW1Z8P6_9BACT</name>
<evidence type="ECO:0000313" key="2">
    <source>
        <dbReference type="EMBL" id="MFC6645576.1"/>
    </source>
</evidence>
<reference evidence="3" key="1">
    <citation type="journal article" date="2019" name="Int. J. Syst. Evol. Microbiol.">
        <title>The Global Catalogue of Microorganisms (GCM) 10K type strain sequencing project: providing services to taxonomists for standard genome sequencing and annotation.</title>
        <authorList>
            <consortium name="The Broad Institute Genomics Platform"/>
            <consortium name="The Broad Institute Genome Sequencing Center for Infectious Disease"/>
            <person name="Wu L."/>
            <person name="Ma J."/>
        </authorList>
    </citation>
    <scope>NUCLEOTIDE SEQUENCE [LARGE SCALE GENOMIC DNA]</scope>
    <source>
        <strain evidence="3">CGMCC 1.16026</strain>
    </source>
</reference>
<keyword evidence="3" id="KW-1185">Reference proteome</keyword>
<accession>A0ABW1Z8P6</accession>
<feature type="transmembrane region" description="Helical" evidence="1">
    <location>
        <begin position="74"/>
        <end position="94"/>
    </location>
</feature>
<comment type="caution">
    <text evidence="2">The sequence shown here is derived from an EMBL/GenBank/DDBJ whole genome shotgun (WGS) entry which is preliminary data.</text>
</comment>
<organism evidence="2 3">
    <name type="scientific">Granulicella cerasi</name>
    <dbReference type="NCBI Taxonomy" id="741063"/>
    <lineage>
        <taxon>Bacteria</taxon>
        <taxon>Pseudomonadati</taxon>
        <taxon>Acidobacteriota</taxon>
        <taxon>Terriglobia</taxon>
        <taxon>Terriglobales</taxon>
        <taxon>Acidobacteriaceae</taxon>
        <taxon>Granulicella</taxon>
    </lineage>
</organism>
<dbReference type="Proteomes" id="UP001596391">
    <property type="component" value="Unassembled WGS sequence"/>
</dbReference>
<evidence type="ECO:0000313" key="3">
    <source>
        <dbReference type="Proteomes" id="UP001596391"/>
    </source>
</evidence>
<keyword evidence="1" id="KW-0472">Membrane</keyword>
<sequence length="101" mass="11007">MFKKIVSVFLQMLLFLVAFGAGSFLPVFHVLPAWTVNVNPTRVFVLDGLFLMLALFVVILLIEAAMKRIRASAGLTALALVLALALGFAMKFGFVERSAGF</sequence>
<gene>
    <name evidence="2" type="ORF">ACFQBQ_08270</name>
</gene>
<evidence type="ECO:0000256" key="1">
    <source>
        <dbReference type="SAM" id="Phobius"/>
    </source>
</evidence>
<dbReference type="EMBL" id="JBHSWI010000001">
    <property type="protein sequence ID" value="MFC6645576.1"/>
    <property type="molecule type" value="Genomic_DNA"/>
</dbReference>